<keyword evidence="2" id="KW-0539">Nucleus</keyword>
<dbReference type="InterPro" id="IPR007889">
    <property type="entry name" value="HTH_Psq"/>
</dbReference>
<dbReference type="PROSITE" id="PS51253">
    <property type="entry name" value="HTH_CENPB"/>
    <property type="match status" value="1"/>
</dbReference>
<dbReference type="GO" id="GO:0003677">
    <property type="term" value="F:DNA binding"/>
    <property type="evidence" value="ECO:0007669"/>
    <property type="project" value="UniProtKB-KW"/>
</dbReference>
<dbReference type="SMR" id="A0A194VTR1"/>
<proteinExistence type="predicted"/>
<dbReference type="AlphaFoldDB" id="A0A194VTR1"/>
<evidence type="ECO:0000259" key="4">
    <source>
        <dbReference type="PROSITE" id="PS51253"/>
    </source>
</evidence>
<evidence type="ECO:0000256" key="2">
    <source>
        <dbReference type="ARBA" id="ARBA00023242"/>
    </source>
</evidence>
<dbReference type="SMART" id="SM00674">
    <property type="entry name" value="CENPB"/>
    <property type="match status" value="1"/>
</dbReference>
<organism evidence="5 6">
    <name type="scientific">Cytospora mali</name>
    <name type="common">Apple Valsa canker fungus</name>
    <name type="synonym">Valsa mali</name>
    <dbReference type="NCBI Taxonomy" id="578113"/>
    <lineage>
        <taxon>Eukaryota</taxon>
        <taxon>Fungi</taxon>
        <taxon>Dikarya</taxon>
        <taxon>Ascomycota</taxon>
        <taxon>Pezizomycotina</taxon>
        <taxon>Sordariomycetes</taxon>
        <taxon>Sordariomycetidae</taxon>
        <taxon>Diaporthales</taxon>
        <taxon>Cytosporaceae</taxon>
        <taxon>Cytospora</taxon>
    </lineage>
</organism>
<feature type="region of interest" description="Disordered" evidence="3">
    <location>
        <begin position="182"/>
        <end position="203"/>
    </location>
</feature>
<dbReference type="Proteomes" id="UP000078559">
    <property type="component" value="Chromosome 3"/>
</dbReference>
<reference evidence="5" key="1">
    <citation type="submission" date="2014-12" db="EMBL/GenBank/DDBJ databases">
        <title>Genome Sequence of Valsa Canker Pathogens Uncovers a Specific Adaption of Colonization on Woody Bark.</title>
        <authorList>
            <person name="Yin Z."/>
            <person name="Liu H."/>
            <person name="Gao X."/>
            <person name="Li Z."/>
            <person name="Song N."/>
            <person name="Ke X."/>
            <person name="Dai Q."/>
            <person name="Wu Y."/>
            <person name="Sun Y."/>
            <person name="Xu J.-R."/>
            <person name="Kang Z.K."/>
            <person name="Wang L."/>
            <person name="Huang L."/>
        </authorList>
    </citation>
    <scope>NUCLEOTIDE SEQUENCE [LARGE SCALE GENOMIC DNA]</scope>
    <source>
        <strain evidence="5">03-8</strain>
    </source>
</reference>
<accession>A0A194VTR1</accession>
<dbReference type="Pfam" id="PF03221">
    <property type="entry name" value="HTH_Tnp_Tc5"/>
    <property type="match status" value="1"/>
</dbReference>
<evidence type="ECO:0000313" key="6">
    <source>
        <dbReference type="Proteomes" id="UP000078559"/>
    </source>
</evidence>
<evidence type="ECO:0000256" key="3">
    <source>
        <dbReference type="SAM" id="MobiDB-lite"/>
    </source>
</evidence>
<gene>
    <name evidence="5" type="ORF">VM1G_11511</name>
</gene>
<evidence type="ECO:0000256" key="1">
    <source>
        <dbReference type="ARBA" id="ARBA00023125"/>
    </source>
</evidence>
<dbReference type="InterPro" id="IPR009057">
    <property type="entry name" value="Homeodomain-like_sf"/>
</dbReference>
<dbReference type="InterPro" id="IPR006600">
    <property type="entry name" value="HTH_CenpB_DNA-bd_dom"/>
</dbReference>
<keyword evidence="1" id="KW-0238">DNA-binding</keyword>
<dbReference type="OrthoDB" id="5396311at2759"/>
<protein>
    <recommendedName>
        <fullName evidence="4">HTH CENPB-type domain-containing protein</fullName>
    </recommendedName>
</protein>
<dbReference type="EMBL" id="CM003100">
    <property type="protein sequence ID" value="KUI67589.1"/>
    <property type="molecule type" value="Genomic_DNA"/>
</dbReference>
<dbReference type="Gene3D" id="1.10.10.60">
    <property type="entry name" value="Homeodomain-like"/>
    <property type="match status" value="1"/>
</dbReference>
<name>A0A194VTR1_CYTMA</name>
<dbReference type="Pfam" id="PF05225">
    <property type="entry name" value="HTH_psq"/>
    <property type="match status" value="1"/>
</dbReference>
<sequence length="210" mass="24050">MTKYTEQDVEDAVVAIANGKSLRQASREWSIPRTTLHNRIAGRQPRQFAHETSQRLSRSQEDNLTKWATAQIELGLPPTHAEVKELAQRILARQGDLQPLGHHWVERFLERNPSISARSRQLSRRKIKTRGDSLDIELAEAIRVRDELRATLKALQRAKRRKVDGDPNTTFVGIETTQRAKKAKRLKISPEKSNESDYPTDEEDCIVVNN</sequence>
<evidence type="ECO:0000313" key="5">
    <source>
        <dbReference type="EMBL" id="KUI67589.1"/>
    </source>
</evidence>
<keyword evidence="6" id="KW-1185">Reference proteome</keyword>
<feature type="domain" description="HTH CENPB-type" evidence="4">
    <location>
        <begin position="48"/>
        <end position="118"/>
    </location>
</feature>
<dbReference type="SUPFAM" id="SSF46689">
    <property type="entry name" value="Homeodomain-like"/>
    <property type="match status" value="1"/>
</dbReference>